<organism evidence="2 3">
    <name type="scientific">Algoriphagus aquaeductus</name>
    <dbReference type="NCBI Taxonomy" id="475299"/>
    <lineage>
        <taxon>Bacteria</taxon>
        <taxon>Pseudomonadati</taxon>
        <taxon>Bacteroidota</taxon>
        <taxon>Cytophagia</taxon>
        <taxon>Cytophagales</taxon>
        <taxon>Cyclobacteriaceae</taxon>
        <taxon>Algoriphagus</taxon>
    </lineage>
</organism>
<evidence type="ECO:0000256" key="1">
    <source>
        <dbReference type="SAM" id="SignalP"/>
    </source>
</evidence>
<keyword evidence="1" id="KW-0732">Signal</keyword>
<dbReference type="Proteomes" id="UP000248917">
    <property type="component" value="Unassembled WGS sequence"/>
</dbReference>
<feature type="chain" id="PRO_5016386835" description="Capsule assembly protein Wzi" evidence="1">
    <location>
        <begin position="22"/>
        <end position="482"/>
    </location>
</feature>
<dbReference type="EMBL" id="QKTX01000003">
    <property type="protein sequence ID" value="PZV85557.1"/>
    <property type="molecule type" value="Genomic_DNA"/>
</dbReference>
<comment type="caution">
    <text evidence="2">The sequence shown here is derived from an EMBL/GenBank/DDBJ whole genome shotgun (WGS) entry which is preliminary data.</text>
</comment>
<evidence type="ECO:0000313" key="2">
    <source>
        <dbReference type="EMBL" id="PZV85557.1"/>
    </source>
</evidence>
<dbReference type="OrthoDB" id="832794at2"/>
<sequence>MKNKILILACLLTGLSVTSYSQEKFSFELYAGPSQAFLPYELIPRNDFISPSNELQYHFGSTFLWGLKNDWQITAQLEFFKRELGTYGISRAIDTLQITGYSTHGIPLIAIGARKSWGNFFLQPSVSLMRSPSDLDVYDRGRVWNDIPLGVISMSDLGLGVRVEGGYKIYNRRGNYFLGGLRYQKGLILMDQMNAAVRYNERLEHVLSAKSRGSYLGMFLGYGINGHNLKSFGSRAPKRLYNDNKLLKHDLSLENGLYAMLYGGFRRRENALFYDSPYTNMSGQFQAVVGYNYNRFSIESGYGNFSYNANYQIDFDGVEALIIRWEHFDMPVIPLTFKYHIPLNGQNTVRFGSSFSTYFGLRDQSKSWFFSRGSGSVEFDQKRYEYTSVEATDRDLIHGRFVYNAGVFAEMSIFNSSFLTVKLSGNFASPDFVKLNANYLIEGVPVSVESFGNLNGFMLDVGYKIPLKVLNRQLKQLNKATT</sequence>
<dbReference type="AlphaFoldDB" id="A0A326RXS6"/>
<accession>A0A326RXS6</accession>
<evidence type="ECO:0000313" key="3">
    <source>
        <dbReference type="Proteomes" id="UP000248917"/>
    </source>
</evidence>
<gene>
    <name evidence="2" type="ORF">CLV31_103349</name>
</gene>
<keyword evidence="3" id="KW-1185">Reference proteome</keyword>
<feature type="signal peptide" evidence="1">
    <location>
        <begin position="1"/>
        <end position="21"/>
    </location>
</feature>
<name>A0A326RXS6_9BACT</name>
<evidence type="ECO:0008006" key="4">
    <source>
        <dbReference type="Google" id="ProtNLM"/>
    </source>
</evidence>
<protein>
    <recommendedName>
        <fullName evidence="4">Capsule assembly protein Wzi</fullName>
    </recommendedName>
</protein>
<reference evidence="2 3" key="1">
    <citation type="submission" date="2018-06" db="EMBL/GenBank/DDBJ databases">
        <title>Genomic Encyclopedia of Archaeal and Bacterial Type Strains, Phase II (KMG-II): from individual species to whole genera.</title>
        <authorList>
            <person name="Goeker M."/>
        </authorList>
    </citation>
    <scope>NUCLEOTIDE SEQUENCE [LARGE SCALE GENOMIC DNA]</scope>
    <source>
        <strain evidence="2 3">T4</strain>
    </source>
</reference>
<dbReference type="RefSeq" id="WP_111391988.1">
    <property type="nucleotide sequence ID" value="NZ_QKTX01000003.1"/>
</dbReference>
<proteinExistence type="predicted"/>